<dbReference type="InterPro" id="IPR002049">
    <property type="entry name" value="LE_dom"/>
</dbReference>
<dbReference type="SUPFAM" id="SSF57196">
    <property type="entry name" value="EGF/Laminin"/>
    <property type="match status" value="1"/>
</dbReference>
<dbReference type="PROSITE" id="PS00022">
    <property type="entry name" value="EGF_1"/>
    <property type="match status" value="1"/>
</dbReference>
<evidence type="ECO:0000259" key="10">
    <source>
        <dbReference type="PROSITE" id="PS51111"/>
    </source>
</evidence>
<keyword evidence="8" id="KW-1015">Disulfide bond</keyword>
<dbReference type="Pfam" id="PF07645">
    <property type="entry name" value="EGF_CA"/>
    <property type="match status" value="1"/>
</dbReference>
<dbReference type="Gene3D" id="2.60.40.10">
    <property type="entry name" value="Immunoglobulins"/>
    <property type="match status" value="1"/>
</dbReference>
<dbReference type="InterPro" id="IPR007110">
    <property type="entry name" value="Ig-like_dom"/>
</dbReference>
<dbReference type="PROSITE" id="PS01187">
    <property type="entry name" value="EGF_CA"/>
    <property type="match status" value="1"/>
</dbReference>
<evidence type="ECO:0000256" key="6">
    <source>
        <dbReference type="ARBA" id="ARBA00022989"/>
    </source>
</evidence>
<dbReference type="CDD" id="cd00055">
    <property type="entry name" value="EGF_Lam"/>
    <property type="match status" value="1"/>
</dbReference>
<dbReference type="EMBL" id="GG666487">
    <property type="protein sequence ID" value="EEN64515.1"/>
    <property type="molecule type" value="Genomic_DNA"/>
</dbReference>
<name>C3Y6B8_BRAFL</name>
<feature type="domain" description="Ig-like" evidence="9">
    <location>
        <begin position="86"/>
        <end position="150"/>
    </location>
</feature>
<keyword evidence="3" id="KW-0245">EGF-like domain</keyword>
<dbReference type="Gene3D" id="2.10.25.10">
    <property type="entry name" value="Laminin"/>
    <property type="match status" value="2"/>
</dbReference>
<accession>C3Y6B8</accession>
<dbReference type="AlphaFoldDB" id="C3Y6B8"/>
<dbReference type="InterPro" id="IPR014010">
    <property type="entry name" value="REJ_dom"/>
</dbReference>
<dbReference type="SMART" id="SM00180">
    <property type="entry name" value="EGF_Lam"/>
    <property type="match status" value="1"/>
</dbReference>
<dbReference type="eggNOG" id="KOG3599">
    <property type="taxonomic scope" value="Eukaryota"/>
</dbReference>
<dbReference type="SMART" id="SM00181">
    <property type="entry name" value="EGF"/>
    <property type="match status" value="2"/>
</dbReference>
<dbReference type="Pfam" id="PF07686">
    <property type="entry name" value="V-set"/>
    <property type="match status" value="1"/>
</dbReference>
<dbReference type="GO" id="GO:0030154">
    <property type="term" value="P:cell differentiation"/>
    <property type="evidence" value="ECO:0007669"/>
    <property type="project" value="UniProtKB-ARBA"/>
</dbReference>
<dbReference type="CDD" id="cd00096">
    <property type="entry name" value="Ig"/>
    <property type="match status" value="1"/>
</dbReference>
<dbReference type="InterPro" id="IPR018097">
    <property type="entry name" value="EGF_Ca-bd_CS"/>
</dbReference>
<dbReference type="FunFam" id="2.10.25.10:FF:000240">
    <property type="entry name" value="Vitamin K-dependent protein S"/>
    <property type="match status" value="1"/>
</dbReference>
<keyword evidence="4" id="KW-0812">Transmembrane</keyword>
<dbReference type="PROSITE" id="PS50835">
    <property type="entry name" value="IG_LIKE"/>
    <property type="match status" value="1"/>
</dbReference>
<dbReference type="InterPro" id="IPR049883">
    <property type="entry name" value="NOTCH1_EGF-like"/>
</dbReference>
<evidence type="ECO:0000256" key="2">
    <source>
        <dbReference type="ARBA" id="ARBA00007200"/>
    </source>
</evidence>
<dbReference type="InterPro" id="IPR001881">
    <property type="entry name" value="EGF-like_Ca-bd_dom"/>
</dbReference>
<organism>
    <name type="scientific">Branchiostoma floridae</name>
    <name type="common">Florida lancelet</name>
    <name type="synonym">Amphioxus</name>
    <dbReference type="NCBI Taxonomy" id="7739"/>
    <lineage>
        <taxon>Eukaryota</taxon>
        <taxon>Metazoa</taxon>
        <taxon>Chordata</taxon>
        <taxon>Cephalochordata</taxon>
        <taxon>Leptocardii</taxon>
        <taxon>Amphioxiformes</taxon>
        <taxon>Branchiostomatidae</taxon>
        <taxon>Branchiostoma</taxon>
    </lineage>
</organism>
<dbReference type="InterPro" id="IPR013106">
    <property type="entry name" value="Ig_V-set"/>
</dbReference>
<dbReference type="GO" id="GO:0016020">
    <property type="term" value="C:membrane"/>
    <property type="evidence" value="ECO:0007669"/>
    <property type="project" value="UniProtKB-SubCell"/>
</dbReference>
<dbReference type="InterPro" id="IPR003599">
    <property type="entry name" value="Ig_sub"/>
</dbReference>
<dbReference type="Pfam" id="PF02010">
    <property type="entry name" value="REJ"/>
    <property type="match status" value="1"/>
</dbReference>
<keyword evidence="6" id="KW-1133">Transmembrane helix</keyword>
<dbReference type="InParanoid" id="C3Y6B8"/>
<evidence type="ECO:0000256" key="4">
    <source>
        <dbReference type="ARBA" id="ARBA00022692"/>
    </source>
</evidence>
<evidence type="ECO:0000256" key="3">
    <source>
        <dbReference type="ARBA" id="ARBA00022536"/>
    </source>
</evidence>
<dbReference type="PANTHER" id="PTHR46730:SF1">
    <property type="entry name" value="PLAT DOMAIN-CONTAINING PROTEIN"/>
    <property type="match status" value="1"/>
</dbReference>
<dbReference type="PANTHER" id="PTHR46730">
    <property type="entry name" value="POLYCYSTIN-1"/>
    <property type="match status" value="1"/>
</dbReference>
<dbReference type="FunFam" id="2.60.40.10:FF:002233">
    <property type="entry name" value="Tyrosine protein kinase receptor tie-1, putative"/>
    <property type="match status" value="1"/>
</dbReference>
<feature type="domain" description="REJ" evidence="10">
    <location>
        <begin position="934"/>
        <end position="1092"/>
    </location>
</feature>
<sequence>MDGLTPIDGYHIGLELDTGYGTSISYLTYGTQYKNKVNADGVPYGLEYLSAAGNFRTNAYSCKTTRNGLTREVIGMVMLEGAYYRPKAFTVTVNINENATLEMFLVNALPGGHDGSTEWKKDGTVLPGVDNDCTLTITNVQMSDEGLYECYPTGRYSENNQGIVRLIVRECPKGKWGPPDCTGDCVECHWQGVCDDETGQCICFPGYGGLHCDIRCPDGYYGDSCFAKCNYWCTYKLICGPDPLGCRCYTGFIHSHSDDSQPCLDNIDECNVGTDNCEQVCNNNPGSFTCSCNEGYKLSSNGWDCIGDIESTSWTVDGVTMPNAFMLPEGVYSITGNVTNEYSNQTRQLTVTVVECIHGVHIFHVGTESQLPDNVSPPTGYAVCQHPARFLVLVKQVGTNASYTVNIGDSIGFEIPTLVSYSQAGNMTLYEHLVPYNLSDYQLYTFTHTFQDKEISNVTVRGTNVVSDSVSSVLMTAQYPVTSIHIPESGFATYPDPVVLDISLLDAQLPTDLYYNASYGDGTSDTEVYIGDVYSPSHPRFAVTHLFIPGSYVSYITVYNQVSSINGTVYVTQDFLFLYMNITAYSKFSQVENGQVLYEGVYREGQGPYESIFPGLPLLMPVEFEYEVPHGTMDDVLESSWYVDDVLIPDIMNLSYTFNQLGTFLVDAIAVNQYAYMVGEFQVDMYETITDLFIANNGPVFIGDPVYFGVFAKTPGTASTYVLQLFEGDPNPVTIDSPIKNETLLLEVERIFQAVNFPFSLSEMHMTVHSFVYPHADTYSVRLDASNAISTGFSETTATVQLIPCFKPVVHINDGGTSSPANPTPYRRDQDIDFFVSIQLNCPGVKQRTFEWKAYEMTELQTVPQPANEIQLNVNTANGSNQINIPKHTVGYGRYILAFYLTEIKLEIHEGHDTEPEISNSDYTWFEVVESPMNCGQYLNPSERLIISGRCMDCTPETRPRYLWSLVPEPGNSKQGVDWDTETLTGREKAFLSVQAETFKVADVAETFTLRIDVFSWSGASAYALYSFTTNAPPTLGTCSVIPDSGTVMETLFQIKCSGFTDENVPLKYRFFAFIGEEKSGTGDASQGKKGC</sequence>
<evidence type="ECO:0000256" key="8">
    <source>
        <dbReference type="ARBA" id="ARBA00023157"/>
    </source>
</evidence>
<dbReference type="SMART" id="SM00409">
    <property type="entry name" value="IG"/>
    <property type="match status" value="1"/>
</dbReference>
<dbReference type="InterPro" id="IPR000742">
    <property type="entry name" value="EGF"/>
</dbReference>
<reference evidence="11" key="1">
    <citation type="journal article" date="2008" name="Nature">
        <title>The amphioxus genome and the evolution of the chordate karyotype.</title>
        <authorList>
            <consortium name="US DOE Joint Genome Institute (JGI-PGF)"/>
            <person name="Putnam N.H."/>
            <person name="Butts T."/>
            <person name="Ferrier D.E.K."/>
            <person name="Furlong R.F."/>
            <person name="Hellsten U."/>
            <person name="Kawashima T."/>
            <person name="Robinson-Rechavi M."/>
            <person name="Shoguchi E."/>
            <person name="Terry A."/>
            <person name="Yu J.-K."/>
            <person name="Benito-Gutierrez E.L."/>
            <person name="Dubchak I."/>
            <person name="Garcia-Fernandez J."/>
            <person name="Gibson-Brown J.J."/>
            <person name="Grigoriev I.V."/>
            <person name="Horton A.C."/>
            <person name="de Jong P.J."/>
            <person name="Jurka J."/>
            <person name="Kapitonov V.V."/>
            <person name="Kohara Y."/>
            <person name="Kuroki Y."/>
            <person name="Lindquist E."/>
            <person name="Lucas S."/>
            <person name="Osoegawa K."/>
            <person name="Pennacchio L.A."/>
            <person name="Salamov A.A."/>
            <person name="Satou Y."/>
            <person name="Sauka-Spengler T."/>
            <person name="Schmutz J."/>
            <person name="Shin-I T."/>
            <person name="Toyoda A."/>
            <person name="Bronner-Fraser M."/>
            <person name="Fujiyama A."/>
            <person name="Holland L.Z."/>
            <person name="Holland P.W.H."/>
            <person name="Satoh N."/>
            <person name="Rokhsar D.S."/>
        </authorList>
    </citation>
    <scope>NUCLEOTIDE SEQUENCE [LARGE SCALE GENOMIC DNA]</scope>
    <source>
        <strain evidence="11">S238N-H82</strain>
        <tissue evidence="11">Testes</tissue>
    </source>
</reference>
<dbReference type="SMART" id="SM00179">
    <property type="entry name" value="EGF_CA"/>
    <property type="match status" value="1"/>
</dbReference>
<keyword evidence="7" id="KW-0472">Membrane</keyword>
<evidence type="ECO:0000256" key="5">
    <source>
        <dbReference type="ARBA" id="ARBA00022737"/>
    </source>
</evidence>
<dbReference type="InterPro" id="IPR036179">
    <property type="entry name" value="Ig-like_dom_sf"/>
</dbReference>
<comment type="subcellular location">
    <subcellularLocation>
        <location evidence="1">Membrane</location>
    </subcellularLocation>
</comment>
<dbReference type="PROSITE" id="PS01186">
    <property type="entry name" value="EGF_2"/>
    <property type="match status" value="1"/>
</dbReference>
<evidence type="ECO:0008006" key="12">
    <source>
        <dbReference type="Google" id="ProtNLM"/>
    </source>
</evidence>
<comment type="similarity">
    <text evidence="2">Belongs to the polycystin family.</text>
</comment>
<evidence type="ECO:0000256" key="1">
    <source>
        <dbReference type="ARBA" id="ARBA00004370"/>
    </source>
</evidence>
<dbReference type="InterPro" id="IPR013783">
    <property type="entry name" value="Ig-like_fold"/>
</dbReference>
<evidence type="ECO:0000259" key="9">
    <source>
        <dbReference type="PROSITE" id="PS50835"/>
    </source>
</evidence>
<protein>
    <recommendedName>
        <fullName evidence="12">EGF-like domain-containing protein</fullName>
    </recommendedName>
</protein>
<dbReference type="PROSITE" id="PS51111">
    <property type="entry name" value="REJ"/>
    <property type="match status" value="1"/>
</dbReference>
<dbReference type="SUPFAM" id="SSF48726">
    <property type="entry name" value="Immunoglobulin"/>
    <property type="match status" value="1"/>
</dbReference>
<evidence type="ECO:0000256" key="7">
    <source>
        <dbReference type="ARBA" id="ARBA00023136"/>
    </source>
</evidence>
<evidence type="ECO:0000313" key="11">
    <source>
        <dbReference type="EMBL" id="EEN64515.1"/>
    </source>
</evidence>
<keyword evidence="5" id="KW-0677">Repeat</keyword>
<dbReference type="InterPro" id="IPR002859">
    <property type="entry name" value="PKD/REJ-like"/>
</dbReference>
<dbReference type="GO" id="GO:0005509">
    <property type="term" value="F:calcium ion binding"/>
    <property type="evidence" value="ECO:0007669"/>
    <property type="project" value="InterPro"/>
</dbReference>
<dbReference type="eggNOG" id="KOG0200">
    <property type="taxonomic scope" value="Eukaryota"/>
</dbReference>
<gene>
    <name evidence="11" type="ORF">BRAFLDRAFT_92413</name>
</gene>
<proteinExistence type="inferred from homology"/>